<accession>A0A177DW75</accession>
<evidence type="ECO:0000313" key="2">
    <source>
        <dbReference type="Proteomes" id="UP000077248"/>
    </source>
</evidence>
<dbReference type="GeneID" id="29114997"/>
<dbReference type="KEGG" id="aalt:CC77DRAFT_1084544"/>
<dbReference type="Proteomes" id="UP000077248">
    <property type="component" value="Unassembled WGS sequence"/>
</dbReference>
<protein>
    <recommendedName>
        <fullName evidence="3">F-box domain-containing protein</fullName>
    </recommendedName>
</protein>
<evidence type="ECO:0000313" key="1">
    <source>
        <dbReference type="EMBL" id="OAG23985.1"/>
    </source>
</evidence>
<keyword evidence="2" id="KW-1185">Reference proteome</keyword>
<reference evidence="1 2" key="1">
    <citation type="submission" date="2016-05" db="EMBL/GenBank/DDBJ databases">
        <title>Comparative analysis of secretome profiles of manganese(II)-oxidizing ascomycete fungi.</title>
        <authorList>
            <consortium name="DOE Joint Genome Institute"/>
            <person name="Zeiner C.A."/>
            <person name="Purvine S.O."/>
            <person name="Zink E.M."/>
            <person name="Wu S."/>
            <person name="Pasa-Tolic L."/>
            <person name="Chaput D.L."/>
            <person name="Haridas S."/>
            <person name="Grigoriev I.V."/>
            <person name="Santelli C.M."/>
            <person name="Hansel C.M."/>
        </authorList>
    </citation>
    <scope>NUCLEOTIDE SEQUENCE [LARGE SCALE GENOMIC DNA]</scope>
    <source>
        <strain evidence="1 2">SRC1lrK2f</strain>
    </source>
</reference>
<dbReference type="EMBL" id="KV441472">
    <property type="protein sequence ID" value="OAG23985.1"/>
    <property type="molecule type" value="Genomic_DNA"/>
</dbReference>
<name>A0A177DW75_ALTAL</name>
<evidence type="ECO:0008006" key="3">
    <source>
        <dbReference type="Google" id="ProtNLM"/>
    </source>
</evidence>
<dbReference type="RefSeq" id="XP_018389406.1">
    <property type="nucleotide sequence ID" value="XM_018529403.1"/>
</dbReference>
<dbReference type="OMA" id="HWIWPTW"/>
<sequence length="309" mass="35767">MVGLLDLPSELLFDIIHIVLSSPIVQSENGKRYRTSWWNTTDRNLYCVLSPDHSKRPKAIDLLLVNRKIQIETTEYLSKAPRNFEIDIAVVDDHWLWPTRRIIPVRKLDETIERLDINIIPCCTEGQRALQTGWDDYMGPNMFDLSMGSFVPEALLAPLSYFLLYPQTNVCIDRQISKIFRGLEIWLDPPSDARSNDQSNNDQNLPVTRISTVAIFVSTLAYGNGNEVLSLAAVPSRKIQGLAHLDFEQLYPVDRAKSEHYLRGLSSYIEQWVRYWSTERLGQRIGRIQFYLNEEIWKELDFESCVTDI</sequence>
<organism evidence="1 2">
    <name type="scientific">Alternaria alternata</name>
    <name type="common">Alternaria rot fungus</name>
    <name type="synonym">Torula alternata</name>
    <dbReference type="NCBI Taxonomy" id="5599"/>
    <lineage>
        <taxon>Eukaryota</taxon>
        <taxon>Fungi</taxon>
        <taxon>Dikarya</taxon>
        <taxon>Ascomycota</taxon>
        <taxon>Pezizomycotina</taxon>
        <taxon>Dothideomycetes</taxon>
        <taxon>Pleosporomycetidae</taxon>
        <taxon>Pleosporales</taxon>
        <taxon>Pleosporineae</taxon>
        <taxon>Pleosporaceae</taxon>
        <taxon>Alternaria</taxon>
        <taxon>Alternaria sect. Alternaria</taxon>
        <taxon>Alternaria alternata complex</taxon>
    </lineage>
</organism>
<proteinExistence type="predicted"/>
<dbReference type="VEuPathDB" id="FungiDB:CC77DRAFT_1084544"/>
<gene>
    <name evidence="1" type="ORF">CC77DRAFT_1084544</name>
</gene>
<dbReference type="AlphaFoldDB" id="A0A177DW75"/>